<protein>
    <recommendedName>
        <fullName evidence="4">Nicotinate-nucleotide adenylyltransferase</fullName>
    </recommendedName>
</protein>
<evidence type="ECO:0008006" key="4">
    <source>
        <dbReference type="Google" id="ProtNLM"/>
    </source>
</evidence>
<reference evidence="2 3" key="1">
    <citation type="submission" date="2019-01" db="EMBL/GenBank/DDBJ databases">
        <title>Genome sequence of the Antarctic species Gelidibacter gilvus ACAM 158(T).</title>
        <authorList>
            <person name="Bowman J.P."/>
        </authorList>
    </citation>
    <scope>NUCLEOTIDE SEQUENCE [LARGE SCALE GENOMIC DNA]</scope>
    <source>
        <strain evidence="2 3">IC158</strain>
    </source>
</reference>
<comment type="caution">
    <text evidence="2">The sequence shown here is derived from an EMBL/GenBank/DDBJ whole genome shotgun (WGS) entry which is preliminary data.</text>
</comment>
<dbReference type="EMBL" id="SDDZ01000022">
    <property type="protein sequence ID" value="RXJ43758.1"/>
    <property type="molecule type" value="Genomic_DNA"/>
</dbReference>
<dbReference type="OrthoDB" id="668160at2"/>
<keyword evidence="3" id="KW-1185">Reference proteome</keyword>
<feature type="signal peptide" evidence="1">
    <location>
        <begin position="1"/>
        <end position="18"/>
    </location>
</feature>
<proteinExistence type="predicted"/>
<accession>A0A4Q0X9P3</accession>
<organism evidence="2 3">
    <name type="scientific">Gelidibacter gilvus</name>
    <dbReference type="NCBI Taxonomy" id="59602"/>
    <lineage>
        <taxon>Bacteria</taxon>
        <taxon>Pseudomonadati</taxon>
        <taxon>Bacteroidota</taxon>
        <taxon>Flavobacteriia</taxon>
        <taxon>Flavobacteriales</taxon>
        <taxon>Flavobacteriaceae</taxon>
        <taxon>Gelidibacter</taxon>
    </lineage>
</organism>
<sequence length="177" mass="20287">MKTILVGLFLGLTSLMNAQSFTSLVDEVALNEVVISPYKNIEYYNVVYEPNAPSSAKMLESEVGKYDIRNATVYSEDHDSYEVLFTCEYGNILAKFNDDGELLNSKEEFKGILLPQSVIETLRITYPDWRLNSTEYWVKYNLDKDVIRMYEVQLTKGNKKMNLKIDCKGVILNPKNG</sequence>
<dbReference type="AlphaFoldDB" id="A0A4Q0X9P3"/>
<dbReference type="Gene3D" id="3.10.450.360">
    <property type="match status" value="1"/>
</dbReference>
<gene>
    <name evidence="2" type="ORF">ESZ48_18905</name>
</gene>
<evidence type="ECO:0000256" key="1">
    <source>
        <dbReference type="SAM" id="SignalP"/>
    </source>
</evidence>
<keyword evidence="1" id="KW-0732">Signal</keyword>
<dbReference type="RefSeq" id="WP_129019069.1">
    <property type="nucleotide sequence ID" value="NZ_SDDZ01000022.1"/>
</dbReference>
<feature type="chain" id="PRO_5020913943" description="Nicotinate-nucleotide adenylyltransferase" evidence="1">
    <location>
        <begin position="19"/>
        <end position="177"/>
    </location>
</feature>
<evidence type="ECO:0000313" key="3">
    <source>
        <dbReference type="Proteomes" id="UP000289792"/>
    </source>
</evidence>
<name>A0A4Q0X9P3_9FLAO</name>
<dbReference type="Proteomes" id="UP000289792">
    <property type="component" value="Unassembled WGS sequence"/>
</dbReference>
<evidence type="ECO:0000313" key="2">
    <source>
        <dbReference type="EMBL" id="RXJ43758.1"/>
    </source>
</evidence>
<dbReference type="SUPFAM" id="SSF160574">
    <property type="entry name" value="BT0923-like"/>
    <property type="match status" value="1"/>
</dbReference>